<name>A0ABV7NLH9_9SPHN</name>
<evidence type="ECO:0000313" key="1">
    <source>
        <dbReference type="EMBL" id="MFC3443896.1"/>
    </source>
</evidence>
<dbReference type="Proteomes" id="UP001595681">
    <property type="component" value="Unassembled WGS sequence"/>
</dbReference>
<keyword evidence="2" id="KW-1185">Reference proteome</keyword>
<dbReference type="EMBL" id="JBHRVU010000005">
    <property type="protein sequence ID" value="MFC3443896.1"/>
    <property type="molecule type" value="Genomic_DNA"/>
</dbReference>
<evidence type="ECO:0008006" key="3">
    <source>
        <dbReference type="Google" id="ProtNLM"/>
    </source>
</evidence>
<gene>
    <name evidence="1" type="ORF">ACFOKF_22355</name>
</gene>
<reference evidence="2" key="1">
    <citation type="journal article" date="2019" name="Int. J. Syst. Evol. Microbiol.">
        <title>The Global Catalogue of Microorganisms (GCM) 10K type strain sequencing project: providing services to taxonomists for standard genome sequencing and annotation.</title>
        <authorList>
            <consortium name="The Broad Institute Genomics Platform"/>
            <consortium name="The Broad Institute Genome Sequencing Center for Infectious Disease"/>
            <person name="Wu L."/>
            <person name="Ma J."/>
        </authorList>
    </citation>
    <scope>NUCLEOTIDE SEQUENCE [LARGE SCALE GENOMIC DNA]</scope>
    <source>
        <strain evidence="2">CCM 7491</strain>
    </source>
</reference>
<comment type="caution">
    <text evidence="1">The sequence shown here is derived from an EMBL/GenBank/DDBJ whole genome shotgun (WGS) entry which is preliminary data.</text>
</comment>
<accession>A0ABV7NLH9</accession>
<evidence type="ECO:0000313" key="2">
    <source>
        <dbReference type="Proteomes" id="UP001595681"/>
    </source>
</evidence>
<sequence length="47" mass="4960">MSQGAPSPRPPLTAALTIFEGQAAFRLSTGDLIQLRNGCRTVEGDQS</sequence>
<protein>
    <recommendedName>
        <fullName evidence="3">Hedgehog/Intein (Hint) domain-containing protein</fullName>
    </recommendedName>
</protein>
<proteinExistence type="predicted"/>
<dbReference type="RefSeq" id="WP_380798795.1">
    <property type="nucleotide sequence ID" value="NZ_JBHRVU010000005.1"/>
</dbReference>
<organism evidence="1 2">
    <name type="scientific">Sphingobium rhizovicinum</name>
    <dbReference type="NCBI Taxonomy" id="432308"/>
    <lineage>
        <taxon>Bacteria</taxon>
        <taxon>Pseudomonadati</taxon>
        <taxon>Pseudomonadota</taxon>
        <taxon>Alphaproteobacteria</taxon>
        <taxon>Sphingomonadales</taxon>
        <taxon>Sphingomonadaceae</taxon>
        <taxon>Sphingobium</taxon>
    </lineage>
</organism>